<evidence type="ECO:0000256" key="3">
    <source>
        <dbReference type="ARBA" id="ARBA00022679"/>
    </source>
</evidence>
<dbReference type="InterPro" id="IPR010987">
    <property type="entry name" value="Glutathione-S-Trfase_C-like"/>
</dbReference>
<evidence type="ECO:0000313" key="8">
    <source>
        <dbReference type="Proteomes" id="UP000235672"/>
    </source>
</evidence>
<protein>
    <recommendedName>
        <fullName evidence="2">glutathione transferase</fullName>
        <ecNumber evidence="2">2.5.1.18</ecNumber>
    </recommendedName>
</protein>
<dbReference type="GO" id="GO:0004602">
    <property type="term" value="F:glutathione peroxidase activity"/>
    <property type="evidence" value="ECO:0007669"/>
    <property type="project" value="UniProtKB-ARBA"/>
</dbReference>
<evidence type="ECO:0000313" key="7">
    <source>
        <dbReference type="EMBL" id="PMD24100.1"/>
    </source>
</evidence>
<evidence type="ECO:0000256" key="4">
    <source>
        <dbReference type="ARBA" id="ARBA00047960"/>
    </source>
</evidence>
<keyword evidence="3" id="KW-0808">Transferase</keyword>
<dbReference type="InterPro" id="IPR004045">
    <property type="entry name" value="Glutathione_S-Trfase_N"/>
</dbReference>
<comment type="similarity">
    <text evidence="1">Belongs to the GST superfamily.</text>
</comment>
<dbReference type="STRING" id="1745343.A0A2J6QCV4"/>
<dbReference type="PANTHER" id="PTHR44051:SF9">
    <property type="entry name" value="GLUTATHIONE S-TRANSFERASE 1"/>
    <property type="match status" value="1"/>
</dbReference>
<dbReference type="Pfam" id="PF14497">
    <property type="entry name" value="GST_C_3"/>
    <property type="match status" value="1"/>
</dbReference>
<dbReference type="SUPFAM" id="SSF47616">
    <property type="entry name" value="GST C-terminal domain-like"/>
    <property type="match status" value="1"/>
</dbReference>
<gene>
    <name evidence="7" type="ORF">NA56DRAFT_621369</name>
</gene>
<evidence type="ECO:0000259" key="5">
    <source>
        <dbReference type="PROSITE" id="PS50404"/>
    </source>
</evidence>
<dbReference type="EC" id="2.5.1.18" evidence="2"/>
<dbReference type="PROSITE" id="PS50405">
    <property type="entry name" value="GST_CTER"/>
    <property type="match status" value="1"/>
</dbReference>
<reference evidence="7 8" key="1">
    <citation type="submission" date="2016-05" db="EMBL/GenBank/DDBJ databases">
        <title>A degradative enzymes factory behind the ericoid mycorrhizal symbiosis.</title>
        <authorList>
            <consortium name="DOE Joint Genome Institute"/>
            <person name="Martino E."/>
            <person name="Morin E."/>
            <person name="Grelet G."/>
            <person name="Kuo A."/>
            <person name="Kohler A."/>
            <person name="Daghino S."/>
            <person name="Barry K."/>
            <person name="Choi C."/>
            <person name="Cichocki N."/>
            <person name="Clum A."/>
            <person name="Copeland A."/>
            <person name="Hainaut M."/>
            <person name="Haridas S."/>
            <person name="Labutti K."/>
            <person name="Lindquist E."/>
            <person name="Lipzen A."/>
            <person name="Khouja H.-R."/>
            <person name="Murat C."/>
            <person name="Ohm R."/>
            <person name="Olson A."/>
            <person name="Spatafora J."/>
            <person name="Veneault-Fourrey C."/>
            <person name="Henrissat B."/>
            <person name="Grigoriev I."/>
            <person name="Martin F."/>
            <person name="Perotto S."/>
        </authorList>
    </citation>
    <scope>NUCLEOTIDE SEQUENCE [LARGE SCALE GENOMIC DNA]</scope>
    <source>
        <strain evidence="7 8">UAMH 7357</strain>
    </source>
</reference>
<organism evidence="7 8">
    <name type="scientific">Hyaloscypha hepaticicola</name>
    <dbReference type="NCBI Taxonomy" id="2082293"/>
    <lineage>
        <taxon>Eukaryota</taxon>
        <taxon>Fungi</taxon>
        <taxon>Dikarya</taxon>
        <taxon>Ascomycota</taxon>
        <taxon>Pezizomycotina</taxon>
        <taxon>Leotiomycetes</taxon>
        <taxon>Helotiales</taxon>
        <taxon>Hyaloscyphaceae</taxon>
        <taxon>Hyaloscypha</taxon>
    </lineage>
</organism>
<dbReference type="SUPFAM" id="SSF52833">
    <property type="entry name" value="Thioredoxin-like"/>
    <property type="match status" value="1"/>
</dbReference>
<dbReference type="Pfam" id="PF13409">
    <property type="entry name" value="GST_N_2"/>
    <property type="match status" value="1"/>
</dbReference>
<dbReference type="FunFam" id="3.40.30.10:FF:000156">
    <property type="entry name" value="Glutathione S-transferase 1"/>
    <property type="match status" value="1"/>
</dbReference>
<dbReference type="AlphaFoldDB" id="A0A2J6QCV4"/>
<dbReference type="Gene3D" id="3.40.30.10">
    <property type="entry name" value="Glutaredoxin"/>
    <property type="match status" value="1"/>
</dbReference>
<dbReference type="EMBL" id="KZ613473">
    <property type="protein sequence ID" value="PMD24100.1"/>
    <property type="molecule type" value="Genomic_DNA"/>
</dbReference>
<dbReference type="CDD" id="cd03046">
    <property type="entry name" value="GST_N_GTT1_like"/>
    <property type="match status" value="1"/>
</dbReference>
<dbReference type="SFLD" id="SFLDS00019">
    <property type="entry name" value="Glutathione_Transferase_(cytos"/>
    <property type="match status" value="1"/>
</dbReference>
<evidence type="ECO:0000256" key="2">
    <source>
        <dbReference type="ARBA" id="ARBA00012452"/>
    </source>
</evidence>
<name>A0A2J6QCV4_9HELO</name>
<dbReference type="PANTHER" id="PTHR44051">
    <property type="entry name" value="GLUTATHIONE S-TRANSFERASE-RELATED"/>
    <property type="match status" value="1"/>
</dbReference>
<dbReference type="GO" id="GO:0004364">
    <property type="term" value="F:glutathione transferase activity"/>
    <property type="evidence" value="ECO:0007669"/>
    <property type="project" value="UniProtKB-EC"/>
</dbReference>
<dbReference type="CDD" id="cd03189">
    <property type="entry name" value="GST_C_GTT1_like"/>
    <property type="match status" value="1"/>
</dbReference>
<accession>A0A2J6QCV4</accession>
<dbReference type="InterPro" id="IPR036249">
    <property type="entry name" value="Thioredoxin-like_sf"/>
</dbReference>
<dbReference type="InterPro" id="IPR004046">
    <property type="entry name" value="GST_C"/>
</dbReference>
<proteinExistence type="inferred from homology"/>
<feature type="domain" description="GST C-terminal" evidence="6">
    <location>
        <begin position="115"/>
        <end position="254"/>
    </location>
</feature>
<feature type="domain" description="GST N-terminal" evidence="5">
    <location>
        <begin position="9"/>
        <end position="97"/>
    </location>
</feature>
<evidence type="ECO:0000256" key="1">
    <source>
        <dbReference type="ARBA" id="ARBA00007409"/>
    </source>
</evidence>
<dbReference type="InterPro" id="IPR036282">
    <property type="entry name" value="Glutathione-S-Trfase_C_sf"/>
</dbReference>
<evidence type="ECO:0000259" key="6">
    <source>
        <dbReference type="PROSITE" id="PS50405"/>
    </source>
</evidence>
<keyword evidence="8" id="KW-1185">Reference proteome</keyword>
<dbReference type="SFLD" id="SFLDG00358">
    <property type="entry name" value="Main_(cytGST)"/>
    <property type="match status" value="1"/>
</dbReference>
<dbReference type="InterPro" id="IPR040079">
    <property type="entry name" value="Glutathione_S-Trfase"/>
</dbReference>
<dbReference type="PROSITE" id="PS50404">
    <property type="entry name" value="GST_NTER"/>
    <property type="match status" value="1"/>
</dbReference>
<dbReference type="Gene3D" id="1.20.1050.10">
    <property type="match status" value="1"/>
</dbReference>
<sequence>MASIEGADQPKVKLYWLDQSRSQRILWLLEELNVPYELEIFHRDPKTHFAPPELKKVHALGKSPVISVTAPGSSEPVVIAESALIVEYLLDHFSNGSTLLPKKWKEGQEGNVGGETEEWLRFRYYMHYAEGSLMPFMVIGLITKSIKTAPVPFFIKPITGRISGNVQSSFLDPNFATHFTFLEEQIKTSGGNYICGPNLTGADILLSFPLIAGGSRAGLIKEKYPSLHAYVQRLENEPGYKKSIEKIIEIEGKFEATL</sequence>
<dbReference type="GO" id="GO:0005737">
    <property type="term" value="C:cytoplasm"/>
    <property type="evidence" value="ECO:0007669"/>
    <property type="project" value="UniProtKB-ARBA"/>
</dbReference>
<dbReference type="Proteomes" id="UP000235672">
    <property type="component" value="Unassembled WGS sequence"/>
</dbReference>
<dbReference type="OrthoDB" id="2098326at2759"/>
<comment type="catalytic activity">
    <reaction evidence="4">
        <text>RX + glutathione = an S-substituted glutathione + a halide anion + H(+)</text>
        <dbReference type="Rhea" id="RHEA:16437"/>
        <dbReference type="ChEBI" id="CHEBI:15378"/>
        <dbReference type="ChEBI" id="CHEBI:16042"/>
        <dbReference type="ChEBI" id="CHEBI:17792"/>
        <dbReference type="ChEBI" id="CHEBI:57925"/>
        <dbReference type="ChEBI" id="CHEBI:90779"/>
        <dbReference type="EC" id="2.5.1.18"/>
    </reaction>
</comment>